<feature type="domain" description="N-acetyltransferase" evidence="1">
    <location>
        <begin position="116"/>
        <end position="254"/>
    </location>
</feature>
<accession>A0ABT9YZK8</accession>
<evidence type="ECO:0000259" key="1">
    <source>
        <dbReference type="PROSITE" id="PS51186"/>
    </source>
</evidence>
<comment type="caution">
    <text evidence="2">The sequence shown here is derived from an EMBL/GenBank/DDBJ whole genome shotgun (WGS) entry which is preliminary data.</text>
</comment>
<gene>
    <name evidence="2" type="ORF">J2S02_001773</name>
</gene>
<dbReference type="Gene3D" id="3.40.630.30">
    <property type="match status" value="1"/>
</dbReference>
<dbReference type="CDD" id="cd04301">
    <property type="entry name" value="NAT_SF"/>
    <property type="match status" value="1"/>
</dbReference>
<keyword evidence="3" id="KW-1185">Reference proteome</keyword>
<proteinExistence type="predicted"/>
<name>A0ABT9YZK8_9BACI</name>
<dbReference type="Pfam" id="PF00583">
    <property type="entry name" value="Acetyltransf_1"/>
    <property type="match status" value="1"/>
</dbReference>
<evidence type="ECO:0000313" key="2">
    <source>
        <dbReference type="EMBL" id="MDQ0225429.1"/>
    </source>
</evidence>
<dbReference type="Proteomes" id="UP001232245">
    <property type="component" value="Unassembled WGS sequence"/>
</dbReference>
<sequence>MDYRDLEALDNAYVSTFSTMQQTSWGYLFYNERQPDYYDANHAYISTFTGQYEEIIAEVITFYQEKNLVPRFYLTLNEGYQDFLEVLKERGFRFESFDSPVQLWKRNVELKGNPLVKIEQVTAETKHEAIQIECQIQELGGAIREKAFEEEFAHPAFTHYVLKYDGVPCSTACIFQNGRDARLESVATLKEYRGKGLIGQLIAYLQKEVKARGIANFWVMPINERVEKVYQKSGFETVAVIKTGHAFYGGKGIKEIKNGD</sequence>
<dbReference type="InterPro" id="IPR000182">
    <property type="entry name" value="GNAT_dom"/>
</dbReference>
<dbReference type="InterPro" id="IPR016181">
    <property type="entry name" value="Acyl_CoA_acyltransferase"/>
</dbReference>
<evidence type="ECO:0000313" key="3">
    <source>
        <dbReference type="Proteomes" id="UP001232245"/>
    </source>
</evidence>
<dbReference type="SUPFAM" id="SSF55729">
    <property type="entry name" value="Acyl-CoA N-acyltransferases (Nat)"/>
    <property type="match status" value="1"/>
</dbReference>
<dbReference type="PROSITE" id="PS51186">
    <property type="entry name" value="GNAT"/>
    <property type="match status" value="1"/>
</dbReference>
<dbReference type="RefSeq" id="WP_095297362.1">
    <property type="nucleotide sequence ID" value="NZ_CADEPK010000051.1"/>
</dbReference>
<reference evidence="2 3" key="1">
    <citation type="submission" date="2023-07" db="EMBL/GenBank/DDBJ databases">
        <title>Genomic Encyclopedia of Type Strains, Phase IV (KMG-IV): sequencing the most valuable type-strain genomes for metagenomic binning, comparative biology and taxonomic classification.</title>
        <authorList>
            <person name="Goeker M."/>
        </authorList>
    </citation>
    <scope>NUCLEOTIDE SEQUENCE [LARGE SCALE GENOMIC DNA]</scope>
    <source>
        <strain evidence="2 3">DSM 17723</strain>
    </source>
</reference>
<organism evidence="2 3">
    <name type="scientific">Metabacillus niabensis</name>
    <dbReference type="NCBI Taxonomy" id="324854"/>
    <lineage>
        <taxon>Bacteria</taxon>
        <taxon>Bacillati</taxon>
        <taxon>Bacillota</taxon>
        <taxon>Bacilli</taxon>
        <taxon>Bacillales</taxon>
        <taxon>Bacillaceae</taxon>
        <taxon>Metabacillus</taxon>
    </lineage>
</organism>
<protein>
    <submittedName>
        <fullName evidence="2">GNAT superfamily N-acetyltransferase</fullName>
    </submittedName>
</protein>
<dbReference type="EMBL" id="JAUSTZ010000003">
    <property type="protein sequence ID" value="MDQ0225429.1"/>
    <property type="molecule type" value="Genomic_DNA"/>
</dbReference>